<sequence length="142" mass="16914">MFDHLLISDVSFIQSIAEAKNRNRNVMFAISEKSFLVKEDLKMLETNLEIYSEEDAALDKEITESEKNLNNLKKRKRETQWNIHEGLSRISEKRRILKILDTKKRKLMTKMMKIYEDEELADRKEAHMSIVWDKIKAFSHLV</sequence>
<feature type="coiled-coil region" evidence="1">
    <location>
        <begin position="41"/>
        <end position="82"/>
    </location>
</feature>
<name>A0A392N204_9FABA</name>
<proteinExistence type="predicted"/>
<dbReference type="EMBL" id="LXQA010025721">
    <property type="protein sequence ID" value="MCH93761.1"/>
    <property type="molecule type" value="Genomic_DNA"/>
</dbReference>
<dbReference type="AlphaFoldDB" id="A0A392N204"/>
<accession>A0A392N204</accession>
<evidence type="ECO:0000256" key="1">
    <source>
        <dbReference type="SAM" id="Coils"/>
    </source>
</evidence>
<keyword evidence="3" id="KW-1185">Reference proteome</keyword>
<comment type="caution">
    <text evidence="2">The sequence shown here is derived from an EMBL/GenBank/DDBJ whole genome shotgun (WGS) entry which is preliminary data.</text>
</comment>
<protein>
    <submittedName>
        <fullName evidence="2">Uncharacterized protein</fullName>
    </submittedName>
</protein>
<reference evidence="2 3" key="1">
    <citation type="journal article" date="2018" name="Front. Plant Sci.">
        <title>Red Clover (Trifolium pratense) and Zigzag Clover (T. medium) - A Picture of Genomic Similarities and Differences.</title>
        <authorList>
            <person name="Dluhosova J."/>
            <person name="Istvanek J."/>
            <person name="Nedelnik J."/>
            <person name="Repkova J."/>
        </authorList>
    </citation>
    <scope>NUCLEOTIDE SEQUENCE [LARGE SCALE GENOMIC DNA]</scope>
    <source>
        <strain evidence="3">cv. 10/8</strain>
        <tissue evidence="2">Leaf</tissue>
    </source>
</reference>
<organism evidence="2 3">
    <name type="scientific">Trifolium medium</name>
    <dbReference type="NCBI Taxonomy" id="97028"/>
    <lineage>
        <taxon>Eukaryota</taxon>
        <taxon>Viridiplantae</taxon>
        <taxon>Streptophyta</taxon>
        <taxon>Embryophyta</taxon>
        <taxon>Tracheophyta</taxon>
        <taxon>Spermatophyta</taxon>
        <taxon>Magnoliopsida</taxon>
        <taxon>eudicotyledons</taxon>
        <taxon>Gunneridae</taxon>
        <taxon>Pentapetalae</taxon>
        <taxon>rosids</taxon>
        <taxon>fabids</taxon>
        <taxon>Fabales</taxon>
        <taxon>Fabaceae</taxon>
        <taxon>Papilionoideae</taxon>
        <taxon>50 kb inversion clade</taxon>
        <taxon>NPAAA clade</taxon>
        <taxon>Hologalegina</taxon>
        <taxon>IRL clade</taxon>
        <taxon>Trifolieae</taxon>
        <taxon>Trifolium</taxon>
    </lineage>
</organism>
<evidence type="ECO:0000313" key="3">
    <source>
        <dbReference type="Proteomes" id="UP000265520"/>
    </source>
</evidence>
<keyword evidence="1" id="KW-0175">Coiled coil</keyword>
<dbReference type="Proteomes" id="UP000265520">
    <property type="component" value="Unassembled WGS sequence"/>
</dbReference>
<evidence type="ECO:0000313" key="2">
    <source>
        <dbReference type="EMBL" id="MCH93761.1"/>
    </source>
</evidence>